<comment type="catalytic activity">
    <reaction evidence="7 8">
        <text>N(6)-[(R)-lipoyl]-L-lysyl-[glycine-cleavage complex H protein] + glycine + H(+) = N(6)-[(R)-S(8)-aminomethyldihydrolipoyl]-L-lysyl-[glycine-cleavage complex H protein] + CO2</text>
        <dbReference type="Rhea" id="RHEA:24304"/>
        <dbReference type="Rhea" id="RHEA-COMP:10494"/>
        <dbReference type="Rhea" id="RHEA-COMP:10495"/>
        <dbReference type="ChEBI" id="CHEBI:15378"/>
        <dbReference type="ChEBI" id="CHEBI:16526"/>
        <dbReference type="ChEBI" id="CHEBI:57305"/>
        <dbReference type="ChEBI" id="CHEBI:83099"/>
        <dbReference type="ChEBI" id="CHEBI:83143"/>
        <dbReference type="EC" id="1.4.4.2"/>
    </reaction>
</comment>
<dbReference type="FunFam" id="3.40.640.10:FF:000005">
    <property type="entry name" value="Glycine dehydrogenase (decarboxylating), mitochondrial"/>
    <property type="match status" value="1"/>
</dbReference>
<dbReference type="InterPro" id="IPR020581">
    <property type="entry name" value="GDC_P"/>
</dbReference>
<dbReference type="PANTHER" id="PTHR11773:SF1">
    <property type="entry name" value="GLYCINE DEHYDROGENASE (DECARBOXYLATING), MITOCHONDRIAL"/>
    <property type="match status" value="1"/>
</dbReference>
<feature type="domain" description="Glycine cleavage system P-protein N-terminal" evidence="10">
    <location>
        <begin position="448"/>
        <end position="745"/>
    </location>
</feature>
<feature type="domain" description="Glycine dehydrogenase C-terminal" evidence="11">
    <location>
        <begin position="773"/>
        <end position="894"/>
    </location>
</feature>
<dbReference type="NCBIfam" id="TIGR00461">
    <property type="entry name" value="gcvP"/>
    <property type="match status" value="1"/>
</dbReference>
<dbReference type="InterPro" id="IPR015421">
    <property type="entry name" value="PyrdxlP-dep_Trfase_major"/>
</dbReference>
<comment type="similarity">
    <text evidence="3 8">Belongs to the GcvP family.</text>
</comment>
<dbReference type="InterPro" id="IPR003437">
    <property type="entry name" value="GcvP"/>
</dbReference>
<evidence type="ECO:0000256" key="2">
    <source>
        <dbReference type="ARBA" id="ARBA00003788"/>
    </source>
</evidence>
<dbReference type="GO" id="GO:0030170">
    <property type="term" value="F:pyridoxal phosphate binding"/>
    <property type="evidence" value="ECO:0007669"/>
    <property type="project" value="TreeGrafter"/>
</dbReference>
<dbReference type="Proteomes" id="UP000266118">
    <property type="component" value="Chromosome"/>
</dbReference>
<evidence type="ECO:0000259" key="10">
    <source>
        <dbReference type="Pfam" id="PF02347"/>
    </source>
</evidence>
<comment type="subunit">
    <text evidence="4 8">The glycine cleavage system is composed of four proteins: P, T, L and H.</text>
</comment>
<comment type="cofactor">
    <cofactor evidence="1 8 9">
        <name>pyridoxal 5'-phosphate</name>
        <dbReference type="ChEBI" id="CHEBI:597326"/>
    </cofactor>
</comment>
<evidence type="ECO:0000256" key="5">
    <source>
        <dbReference type="ARBA" id="ARBA00022898"/>
    </source>
</evidence>
<name>A0A386HMC1_9BACT</name>
<dbReference type="Gene3D" id="3.90.1150.10">
    <property type="entry name" value="Aspartate Aminotransferase, domain 1"/>
    <property type="match status" value="2"/>
</dbReference>
<feature type="modified residue" description="N6-(pyridoxal phosphate)lysine" evidence="8 9">
    <location>
        <position position="706"/>
    </location>
</feature>
<dbReference type="SUPFAM" id="SSF53383">
    <property type="entry name" value="PLP-dependent transferases"/>
    <property type="match status" value="2"/>
</dbReference>
<evidence type="ECO:0000256" key="1">
    <source>
        <dbReference type="ARBA" id="ARBA00001933"/>
    </source>
</evidence>
<reference evidence="12 13" key="1">
    <citation type="submission" date="2018-09" db="EMBL/GenBank/DDBJ databases">
        <title>Arachidicoccus sp. nov., a bacterium isolated from soil.</title>
        <authorList>
            <person name="Weon H.-Y."/>
            <person name="Kwon S.-W."/>
            <person name="Lee S.A."/>
        </authorList>
    </citation>
    <scope>NUCLEOTIDE SEQUENCE [LARGE SCALE GENOMIC DNA]</scope>
    <source>
        <strain evidence="12 13">KIS59-12</strain>
    </source>
</reference>
<dbReference type="RefSeq" id="WP_119985136.1">
    <property type="nucleotide sequence ID" value="NZ_CP032489.1"/>
</dbReference>
<dbReference type="NCBIfam" id="NF003346">
    <property type="entry name" value="PRK04366.1"/>
    <property type="match status" value="1"/>
</dbReference>
<dbReference type="InterPro" id="IPR015424">
    <property type="entry name" value="PyrdxlP-dep_Trfase"/>
</dbReference>
<dbReference type="AlphaFoldDB" id="A0A386HMC1"/>
<keyword evidence="5 8" id="KW-0663">Pyridoxal phosphate</keyword>
<protein>
    <recommendedName>
        <fullName evidence="8">Glycine dehydrogenase (decarboxylating)</fullName>
        <ecNumber evidence="8">1.4.4.2</ecNumber>
    </recommendedName>
    <alternativeName>
        <fullName evidence="8">Glycine cleavage system P-protein</fullName>
    </alternativeName>
    <alternativeName>
        <fullName evidence="8">Glycine decarboxylase</fullName>
    </alternativeName>
    <alternativeName>
        <fullName evidence="8">Glycine dehydrogenase (aminomethyl-transferring)</fullName>
    </alternativeName>
</protein>
<dbReference type="PANTHER" id="PTHR11773">
    <property type="entry name" value="GLYCINE DEHYDROGENASE, DECARBOXYLATING"/>
    <property type="match status" value="1"/>
</dbReference>
<sequence length="955" mass="105019">MNLFLNQSTEFQRRHIGPNEQETKQMLETIGVSSIQELVGKTIPGNIHFEKELALPASIGEQEYLQEIWQTASKNKVFKTYIGQGYYNTITPSVILRNVFENPGWYTQYTPYQAEISQGRLESLLNYQTVIADLTGLELANASLLDEATAAAEAMAMLFHHVNTRGNSRPKFFVDKAIFQQTKDVLATRAHPINIALSEGDYKSASIDESHFGAIIQYPNSNGSIEDYRAFIEKVHEIGGFVIMATDLLALTLLISPGELGADVAVGSAQRFGVPMGYGGPHAGFFATKDAFKRGIPGRIIGVSRDAQDNHALRMALQTREQHIKREKATSNICTAQALLANMAAMYAVFHGPKGLKKIAQRVALLTQTIAEGLKELGYENSNKNYFDTLKINADKKVLQPIAEAHQINFNYFNDDSVGISIDETTTQKDALNIVYVFAQAKGANEAIIGFENGEAVLHAIPESLKRTSEYLTHPVFNTHHSETQMMRYIKRLEKKDLALNTSMISLGSCTMKLNAATEMIPVSWPEFSSIHPFVPKEQAAGYQIIIDELSDYLSIITGFDACSLQPNSGAQGEFAGLNTIMNYHIANGNEKRNIVLIPISAHGTNPASAVMAGMNVVVIKSDEKGQVDVADLKAKAEQYKETLGALMITYPSTYGVFEESIKDICQIIHDNGGQVYMDGANMNAQVGHTAPGFIGADVCHLNLHKTFAIPHGGGGPGVGPICVKAHLRPYLPGHFTSENKNAVSAAAFGSASILLISYAYIKMLGGEGVRMATEYAILNANYMKARLEEFYPILYAGKNGTCAHEFIVDLRPFKTSAGIEAEDVAKRLMDYGFHAPTMSFPVPGTIMIEPTESEDKAELDRFCDAMIAIYKEIKAIENGVVDNADNALKNAPHTQQVICAEEWDHSYSRQQAAFPLSYVAESKFWPSVSRINNTYGDRNLICTCEPLESYLEEV</sequence>
<evidence type="ECO:0000256" key="9">
    <source>
        <dbReference type="PIRSR" id="PIRSR603437-50"/>
    </source>
</evidence>
<dbReference type="EC" id="1.4.4.2" evidence="8"/>
<dbReference type="KEGG" id="ark:D6B99_03535"/>
<dbReference type="GO" id="GO:0005960">
    <property type="term" value="C:glycine cleavage complex"/>
    <property type="evidence" value="ECO:0007669"/>
    <property type="project" value="TreeGrafter"/>
</dbReference>
<dbReference type="FunFam" id="3.90.1150.10:FF:000007">
    <property type="entry name" value="Glycine dehydrogenase (decarboxylating), mitochondrial"/>
    <property type="match status" value="1"/>
</dbReference>
<dbReference type="InterPro" id="IPR049315">
    <property type="entry name" value="GDC-P_N"/>
</dbReference>
<accession>A0A386HMC1</accession>
<proteinExistence type="inferred from homology"/>
<dbReference type="CDD" id="cd00613">
    <property type="entry name" value="GDC-P"/>
    <property type="match status" value="1"/>
</dbReference>
<evidence type="ECO:0000256" key="6">
    <source>
        <dbReference type="ARBA" id="ARBA00023002"/>
    </source>
</evidence>
<dbReference type="GO" id="GO:0019464">
    <property type="term" value="P:glycine decarboxylation via glycine cleavage system"/>
    <property type="evidence" value="ECO:0007669"/>
    <property type="project" value="UniProtKB-UniRule"/>
</dbReference>
<dbReference type="InterPro" id="IPR015422">
    <property type="entry name" value="PyrdxlP-dep_Trfase_small"/>
</dbReference>
<dbReference type="Pfam" id="PF02347">
    <property type="entry name" value="GDC-P"/>
    <property type="match status" value="2"/>
</dbReference>
<evidence type="ECO:0000313" key="13">
    <source>
        <dbReference type="Proteomes" id="UP000266118"/>
    </source>
</evidence>
<dbReference type="Pfam" id="PF21478">
    <property type="entry name" value="GcvP2_C"/>
    <property type="match status" value="1"/>
</dbReference>
<dbReference type="FunFam" id="3.40.640.10:FF:000007">
    <property type="entry name" value="glycine dehydrogenase (Decarboxylating), mitochondrial"/>
    <property type="match status" value="1"/>
</dbReference>
<comment type="function">
    <text evidence="2 8">The glycine cleavage system catalyzes the degradation of glycine. The P protein binds the alpha-amino group of glycine through its pyridoxal phosphate cofactor; CO(2) is released and the remaining methylamine moiety is then transferred to the lipoamide cofactor of the H protein.</text>
</comment>
<feature type="domain" description="Glycine cleavage system P-protein N-terminal" evidence="10">
    <location>
        <begin position="13"/>
        <end position="438"/>
    </location>
</feature>
<keyword evidence="6 8" id="KW-0560">Oxidoreductase</keyword>
<evidence type="ECO:0000259" key="11">
    <source>
        <dbReference type="Pfam" id="PF21478"/>
    </source>
</evidence>
<evidence type="ECO:0000256" key="7">
    <source>
        <dbReference type="ARBA" id="ARBA00049026"/>
    </source>
</evidence>
<organism evidence="12 13">
    <name type="scientific">Arachidicoccus soli</name>
    <dbReference type="NCBI Taxonomy" id="2341117"/>
    <lineage>
        <taxon>Bacteria</taxon>
        <taxon>Pseudomonadati</taxon>
        <taxon>Bacteroidota</taxon>
        <taxon>Chitinophagia</taxon>
        <taxon>Chitinophagales</taxon>
        <taxon>Chitinophagaceae</taxon>
        <taxon>Arachidicoccus</taxon>
    </lineage>
</organism>
<keyword evidence="13" id="KW-1185">Reference proteome</keyword>
<evidence type="ECO:0000256" key="8">
    <source>
        <dbReference type="HAMAP-Rule" id="MF_00711"/>
    </source>
</evidence>
<gene>
    <name evidence="8 12" type="primary">gcvP</name>
    <name evidence="12" type="ORF">D6B99_03535</name>
</gene>
<dbReference type="EMBL" id="CP032489">
    <property type="protein sequence ID" value="AYD46766.1"/>
    <property type="molecule type" value="Genomic_DNA"/>
</dbReference>
<evidence type="ECO:0000256" key="3">
    <source>
        <dbReference type="ARBA" id="ARBA00010756"/>
    </source>
</evidence>
<dbReference type="GO" id="GO:0004375">
    <property type="term" value="F:glycine dehydrogenase (decarboxylating) activity"/>
    <property type="evidence" value="ECO:0007669"/>
    <property type="project" value="UniProtKB-EC"/>
</dbReference>
<dbReference type="GO" id="GO:0016594">
    <property type="term" value="F:glycine binding"/>
    <property type="evidence" value="ECO:0007669"/>
    <property type="project" value="TreeGrafter"/>
</dbReference>
<evidence type="ECO:0000256" key="4">
    <source>
        <dbReference type="ARBA" id="ARBA00011690"/>
    </source>
</evidence>
<evidence type="ECO:0000313" key="12">
    <source>
        <dbReference type="EMBL" id="AYD46766.1"/>
    </source>
</evidence>
<dbReference type="GO" id="GO:0005829">
    <property type="term" value="C:cytosol"/>
    <property type="evidence" value="ECO:0007669"/>
    <property type="project" value="TreeGrafter"/>
</dbReference>
<dbReference type="HAMAP" id="MF_00711">
    <property type="entry name" value="GcvP"/>
    <property type="match status" value="1"/>
</dbReference>
<dbReference type="OrthoDB" id="9801272at2"/>
<dbReference type="InterPro" id="IPR049316">
    <property type="entry name" value="GDC-P_C"/>
</dbReference>
<dbReference type="Gene3D" id="3.40.640.10">
    <property type="entry name" value="Type I PLP-dependent aspartate aminotransferase-like (Major domain)"/>
    <property type="match status" value="2"/>
</dbReference>